<keyword evidence="4 6" id="KW-0539">Nucleus</keyword>
<dbReference type="InterPro" id="IPR004038">
    <property type="entry name" value="Ribosomal_eL8/eL30/eS12/Gad45"/>
</dbReference>
<comment type="function">
    <text evidence="6">Required for ribosome biogenesis. Part of a complex which catalyzes pseudouridylation of rRNA. This involves the isomerization of uridine such that the ribose is subsequently attached to C5, instead of the normal N1. Pseudouridine ('psi') residues may serve to stabilize the conformation of rRNAs.</text>
</comment>
<reference evidence="9" key="1">
    <citation type="submission" date="2017-08" db="EMBL/GenBank/DDBJ databases">
        <authorList>
            <person name="Polle J.E."/>
            <person name="Barry K."/>
            <person name="Cushman J."/>
            <person name="Schmutz J."/>
            <person name="Tran D."/>
            <person name="Hathwaick L.T."/>
            <person name="Yim W.C."/>
            <person name="Jenkins J."/>
            <person name="Mckie-Krisberg Z.M."/>
            <person name="Prochnik S."/>
            <person name="Lindquist E."/>
            <person name="Dockter R.B."/>
            <person name="Adam C."/>
            <person name="Molina H."/>
            <person name="Bunkerborg J."/>
            <person name="Jin E."/>
            <person name="Buchheim M."/>
            <person name="Magnuson J."/>
        </authorList>
    </citation>
    <scope>NUCLEOTIDE SEQUENCE</scope>
    <source>
        <strain evidence="9">CCAP 19/18</strain>
    </source>
</reference>
<dbReference type="InterPro" id="IPR029064">
    <property type="entry name" value="Ribosomal_eL30-like_sf"/>
</dbReference>
<dbReference type="Pfam" id="PF01248">
    <property type="entry name" value="Ribosomal_L7Ae"/>
    <property type="match status" value="1"/>
</dbReference>
<proteinExistence type="inferred from homology"/>
<keyword evidence="3 6" id="KW-0694">RNA-binding</keyword>
<evidence type="ECO:0000313" key="9">
    <source>
        <dbReference type="EMBL" id="KAF5835597.1"/>
    </source>
</evidence>
<dbReference type="EMBL" id="MU069697">
    <property type="protein sequence ID" value="KAF5835597.1"/>
    <property type="molecule type" value="Genomic_DNA"/>
</dbReference>
<evidence type="ECO:0000256" key="3">
    <source>
        <dbReference type="ARBA" id="ARBA00022884"/>
    </source>
</evidence>
<organism evidence="9 10">
    <name type="scientific">Dunaliella salina</name>
    <name type="common">Green alga</name>
    <name type="synonym">Protococcus salinus</name>
    <dbReference type="NCBI Taxonomy" id="3046"/>
    <lineage>
        <taxon>Eukaryota</taxon>
        <taxon>Viridiplantae</taxon>
        <taxon>Chlorophyta</taxon>
        <taxon>core chlorophytes</taxon>
        <taxon>Chlorophyceae</taxon>
        <taxon>CS clade</taxon>
        <taxon>Chlamydomonadales</taxon>
        <taxon>Dunaliellaceae</taxon>
        <taxon>Dunaliella</taxon>
    </lineage>
</organism>
<comment type="function">
    <text evidence="6">Common component of the spliceosome and rRNA processing machinery.</text>
</comment>
<comment type="caution">
    <text evidence="9">The sequence shown here is derived from an EMBL/GenBank/DDBJ whole genome shotgun (WGS) entry which is preliminary data.</text>
</comment>
<evidence type="ECO:0000256" key="1">
    <source>
        <dbReference type="ARBA" id="ARBA00004604"/>
    </source>
</evidence>
<feature type="domain" description="Ribosomal protein eL8/eL30/eS12/Gadd45" evidence="8">
    <location>
        <begin position="46"/>
        <end position="128"/>
    </location>
</feature>
<evidence type="ECO:0000256" key="4">
    <source>
        <dbReference type="ARBA" id="ARBA00023242"/>
    </source>
</evidence>
<comment type="subcellular location">
    <subcellularLocation>
        <location evidence="1 6">Nucleus</location>
        <location evidence="1 6">Nucleolus</location>
    </subcellularLocation>
</comment>
<dbReference type="PRINTS" id="PR00883">
    <property type="entry name" value="NUCLEARHMG"/>
</dbReference>
<dbReference type="Proteomes" id="UP000815325">
    <property type="component" value="Unassembled WGS sequence"/>
</dbReference>
<dbReference type="InterPro" id="IPR050257">
    <property type="entry name" value="eL8/uL1-like"/>
</dbReference>
<evidence type="ECO:0000256" key="7">
    <source>
        <dbReference type="SAM" id="MobiDB-lite"/>
    </source>
</evidence>
<dbReference type="InterPro" id="IPR002415">
    <property type="entry name" value="H/ACA_rnp_Nhp2-like"/>
</dbReference>
<evidence type="ECO:0000256" key="2">
    <source>
        <dbReference type="ARBA" id="ARBA00007337"/>
    </source>
</evidence>
<evidence type="ECO:0000256" key="6">
    <source>
        <dbReference type="RuleBase" id="RU366039"/>
    </source>
</evidence>
<dbReference type="InterPro" id="IPR018492">
    <property type="entry name" value="Ribosomal_eL8/Nhp2"/>
</dbReference>
<evidence type="ECO:0000313" key="10">
    <source>
        <dbReference type="Proteomes" id="UP000815325"/>
    </source>
</evidence>
<dbReference type="PANTHER" id="PTHR23105">
    <property type="entry name" value="RIBOSOMAL PROTEIN L7AE FAMILY MEMBER"/>
    <property type="match status" value="1"/>
</dbReference>
<accession>A0ABQ7GLW3</accession>
<comment type="similarity">
    <text evidence="2 6">Belongs to the eukaryotic ribosomal protein eL8 family.</text>
</comment>
<dbReference type="Gene3D" id="3.30.1330.30">
    <property type="match status" value="1"/>
</dbReference>
<feature type="compositionally biased region" description="Basic and acidic residues" evidence="7">
    <location>
        <begin position="1"/>
        <end position="12"/>
    </location>
</feature>
<dbReference type="InterPro" id="IPR004037">
    <property type="entry name" value="Ribosomal_eL8-like_CS"/>
</dbReference>
<keyword evidence="10" id="KW-1185">Reference proteome</keyword>
<evidence type="ECO:0000256" key="5">
    <source>
        <dbReference type="ARBA" id="ARBA00023274"/>
    </source>
</evidence>
<dbReference type="SUPFAM" id="SSF55315">
    <property type="entry name" value="L30e-like"/>
    <property type="match status" value="1"/>
</dbReference>
<dbReference type="PROSITE" id="PS01082">
    <property type="entry name" value="RIBOSOMAL_L7AE"/>
    <property type="match status" value="1"/>
</dbReference>
<keyword evidence="5 6" id="KW-0687">Ribonucleoprotein</keyword>
<evidence type="ECO:0000259" key="8">
    <source>
        <dbReference type="Pfam" id="PF01248"/>
    </source>
</evidence>
<gene>
    <name evidence="9" type="ORF">DUNSADRAFT_7145</name>
</gene>
<dbReference type="PRINTS" id="PR00881">
    <property type="entry name" value="L7ARS6FAMILY"/>
</dbReference>
<feature type="region of interest" description="Disordered" evidence="7">
    <location>
        <begin position="1"/>
        <end position="23"/>
    </location>
</feature>
<protein>
    <recommendedName>
        <fullName evidence="6">H/ACA ribonucleoprotein complex subunit 2</fullName>
    </recommendedName>
    <alternativeName>
        <fullName evidence="6">Nucleolar protein family A member 2</fullName>
    </alternativeName>
</protein>
<name>A0ABQ7GLW3_DUNSA</name>
<sequence length="156" mass="17106">MGPFSEAEKDAAQTEEGVGEAGSYDSKVKFCSKIANPLAKEKLCKKILKLCKKASQRKQTKRGVKEVVKALQKKQRGICILAGDISPIDVLSHVPIVCEDHQIPYIYIPSKQELGAAALSKRPTSCMLLLPNPPNRVPTNDADAKKFAKIYAKVEK</sequence>